<gene>
    <name evidence="1" type="ORF">K488DRAFT_88230</name>
</gene>
<proteinExistence type="predicted"/>
<keyword evidence="2" id="KW-1185">Reference proteome</keyword>
<reference evidence="1" key="1">
    <citation type="submission" date="2021-02" db="EMBL/GenBank/DDBJ databases">
        <authorList>
            <consortium name="DOE Joint Genome Institute"/>
            <person name="Ahrendt S."/>
            <person name="Looney B.P."/>
            <person name="Miyauchi S."/>
            <person name="Morin E."/>
            <person name="Drula E."/>
            <person name="Courty P.E."/>
            <person name="Chicoki N."/>
            <person name="Fauchery L."/>
            <person name="Kohler A."/>
            <person name="Kuo A."/>
            <person name="Labutti K."/>
            <person name="Pangilinan J."/>
            <person name="Lipzen A."/>
            <person name="Riley R."/>
            <person name="Andreopoulos W."/>
            <person name="He G."/>
            <person name="Johnson J."/>
            <person name="Barry K.W."/>
            <person name="Grigoriev I.V."/>
            <person name="Nagy L."/>
            <person name="Hibbett D."/>
            <person name="Henrissat B."/>
            <person name="Matheny P.B."/>
            <person name="Labbe J."/>
            <person name="Martin F."/>
        </authorList>
    </citation>
    <scope>NUCLEOTIDE SEQUENCE</scope>
    <source>
        <strain evidence="1">EC-137</strain>
    </source>
</reference>
<dbReference type="EMBL" id="MU273647">
    <property type="protein sequence ID" value="KAI0029969.1"/>
    <property type="molecule type" value="Genomic_DNA"/>
</dbReference>
<comment type="caution">
    <text evidence="1">The sequence shown here is derived from an EMBL/GenBank/DDBJ whole genome shotgun (WGS) entry which is preliminary data.</text>
</comment>
<dbReference type="Proteomes" id="UP000814128">
    <property type="component" value="Unassembled WGS sequence"/>
</dbReference>
<name>A0ACB8QDZ5_9AGAM</name>
<evidence type="ECO:0000313" key="2">
    <source>
        <dbReference type="Proteomes" id="UP000814128"/>
    </source>
</evidence>
<accession>A0ACB8QDZ5</accession>
<protein>
    <submittedName>
        <fullName evidence="1">Uncharacterized protein</fullName>
    </submittedName>
</protein>
<reference evidence="1" key="2">
    <citation type="journal article" date="2022" name="New Phytol.">
        <title>Evolutionary transition to the ectomycorrhizal habit in the genomes of a hyperdiverse lineage of mushroom-forming fungi.</title>
        <authorList>
            <person name="Looney B."/>
            <person name="Miyauchi S."/>
            <person name="Morin E."/>
            <person name="Drula E."/>
            <person name="Courty P.E."/>
            <person name="Kohler A."/>
            <person name="Kuo A."/>
            <person name="LaButti K."/>
            <person name="Pangilinan J."/>
            <person name="Lipzen A."/>
            <person name="Riley R."/>
            <person name="Andreopoulos W."/>
            <person name="He G."/>
            <person name="Johnson J."/>
            <person name="Nolan M."/>
            <person name="Tritt A."/>
            <person name="Barry K.W."/>
            <person name="Grigoriev I.V."/>
            <person name="Nagy L.G."/>
            <person name="Hibbett D."/>
            <person name="Henrissat B."/>
            <person name="Matheny P.B."/>
            <person name="Labbe J."/>
            <person name="Martin F.M."/>
        </authorList>
    </citation>
    <scope>NUCLEOTIDE SEQUENCE</scope>
    <source>
        <strain evidence="1">EC-137</strain>
    </source>
</reference>
<evidence type="ECO:0000313" key="1">
    <source>
        <dbReference type="EMBL" id="KAI0029969.1"/>
    </source>
</evidence>
<organism evidence="1 2">
    <name type="scientific">Vararia minispora EC-137</name>
    <dbReference type="NCBI Taxonomy" id="1314806"/>
    <lineage>
        <taxon>Eukaryota</taxon>
        <taxon>Fungi</taxon>
        <taxon>Dikarya</taxon>
        <taxon>Basidiomycota</taxon>
        <taxon>Agaricomycotina</taxon>
        <taxon>Agaricomycetes</taxon>
        <taxon>Russulales</taxon>
        <taxon>Lachnocladiaceae</taxon>
        <taxon>Vararia</taxon>
    </lineage>
</organism>
<sequence>MLLAPFIALSLAITPTVSAAPRTLPHSIAGREAPAVGRDGNIQIDAVDHLPADAVNKLLTRMTTLYAASSSIAKRDAANITENMLATILLDGLVAAAGTNIFHPEAGPASLRAVRPPAQAS</sequence>